<dbReference type="InterPro" id="IPR036388">
    <property type="entry name" value="WH-like_DNA-bd_sf"/>
</dbReference>
<dbReference type="PROSITE" id="PS50931">
    <property type="entry name" value="HTH_LYSR"/>
    <property type="match status" value="1"/>
</dbReference>
<dbReference type="GO" id="GO:0043565">
    <property type="term" value="F:sequence-specific DNA binding"/>
    <property type="evidence" value="ECO:0007669"/>
    <property type="project" value="TreeGrafter"/>
</dbReference>
<dbReference type="PANTHER" id="PTHR30537">
    <property type="entry name" value="HTH-TYPE TRANSCRIPTIONAL REGULATOR"/>
    <property type="match status" value="1"/>
</dbReference>
<dbReference type="Proteomes" id="UP000502041">
    <property type="component" value="Chromosome"/>
</dbReference>
<dbReference type="InterPro" id="IPR058163">
    <property type="entry name" value="LysR-type_TF_proteobact-type"/>
</dbReference>
<dbReference type="Pfam" id="PF00126">
    <property type="entry name" value="HTH_1"/>
    <property type="match status" value="1"/>
</dbReference>
<dbReference type="AlphaFoldDB" id="A0A6H2H8J8"/>
<proteinExistence type="inferred from homology"/>
<dbReference type="Pfam" id="PF03466">
    <property type="entry name" value="LysR_substrate"/>
    <property type="match status" value="1"/>
</dbReference>
<dbReference type="GO" id="GO:0003700">
    <property type="term" value="F:DNA-binding transcription factor activity"/>
    <property type="evidence" value="ECO:0007669"/>
    <property type="project" value="InterPro"/>
</dbReference>
<evidence type="ECO:0000256" key="3">
    <source>
        <dbReference type="ARBA" id="ARBA00023125"/>
    </source>
</evidence>
<evidence type="ECO:0000313" key="7">
    <source>
        <dbReference type="Proteomes" id="UP000502041"/>
    </source>
</evidence>
<dbReference type="InterPro" id="IPR036390">
    <property type="entry name" value="WH_DNA-bd_sf"/>
</dbReference>
<feature type="domain" description="HTH lysR-type" evidence="5">
    <location>
        <begin position="14"/>
        <end position="67"/>
    </location>
</feature>
<dbReference type="Gene3D" id="1.10.10.10">
    <property type="entry name" value="Winged helix-like DNA-binding domain superfamily/Winged helix DNA-binding domain"/>
    <property type="match status" value="1"/>
</dbReference>
<dbReference type="EMBL" id="CP051461">
    <property type="protein sequence ID" value="QJC56097.1"/>
    <property type="molecule type" value="Genomic_DNA"/>
</dbReference>
<dbReference type="SUPFAM" id="SSF53850">
    <property type="entry name" value="Periplasmic binding protein-like II"/>
    <property type="match status" value="1"/>
</dbReference>
<dbReference type="RefSeq" id="WP_238342752.1">
    <property type="nucleotide sequence ID" value="NZ_CP051461.1"/>
</dbReference>
<dbReference type="GO" id="GO:0006351">
    <property type="term" value="P:DNA-templated transcription"/>
    <property type="evidence" value="ECO:0007669"/>
    <property type="project" value="TreeGrafter"/>
</dbReference>
<dbReference type="Gene3D" id="3.40.190.290">
    <property type="match status" value="1"/>
</dbReference>
<evidence type="ECO:0000256" key="1">
    <source>
        <dbReference type="ARBA" id="ARBA00009437"/>
    </source>
</evidence>
<keyword evidence="3" id="KW-0238">DNA-binding</keyword>
<dbReference type="PANTHER" id="PTHR30537:SF5">
    <property type="entry name" value="HTH-TYPE TRANSCRIPTIONAL ACTIVATOR TTDR-RELATED"/>
    <property type="match status" value="1"/>
</dbReference>
<dbReference type="SUPFAM" id="SSF46785">
    <property type="entry name" value="Winged helix' DNA-binding domain"/>
    <property type="match status" value="1"/>
</dbReference>
<name>A0A6H2H8J8_9BURK</name>
<keyword evidence="4" id="KW-0804">Transcription</keyword>
<evidence type="ECO:0000259" key="5">
    <source>
        <dbReference type="PROSITE" id="PS50931"/>
    </source>
</evidence>
<dbReference type="KEGG" id="pvac:HC248_01381"/>
<keyword evidence="7" id="KW-1185">Reference proteome</keyword>
<organism evidence="6 7">
    <name type="scientific">Polaromonas vacuolata</name>
    <dbReference type="NCBI Taxonomy" id="37448"/>
    <lineage>
        <taxon>Bacteria</taxon>
        <taxon>Pseudomonadati</taxon>
        <taxon>Pseudomonadota</taxon>
        <taxon>Betaproteobacteria</taxon>
        <taxon>Burkholderiales</taxon>
        <taxon>Comamonadaceae</taxon>
        <taxon>Polaromonas</taxon>
    </lineage>
</organism>
<comment type="similarity">
    <text evidence="1">Belongs to the LysR transcriptional regulatory family.</text>
</comment>
<evidence type="ECO:0000256" key="4">
    <source>
        <dbReference type="ARBA" id="ARBA00023163"/>
    </source>
</evidence>
<sequence length="326" mass="36616">MKTLTSPSDISRADLELVLAVRAQASLSGAALQLDMAPPAVTKRLAALEARLGQKLFLRTTRRISVTAEGEIVCQRASALLQGFRDLESQLRERQHEPTGRIRLASTFGFGRLWLGPALALFQQHHPQLVIQLELTEQLPDLAEQGFDGAVWLWSVNSVQAAKWVSRRLAQNQRVLVAAPDYLRRNGSPKTPQELEQHDCLVVRENGQASGQFDHWRLRRQSDKRGLEEQTSVRVKGRLSSNSGEMARDWCLSGHGILLRSLWDIAPQLAEGKLQRVLPAWSMPQADVAWLAPYRAEVPRRIRLLIDYLVAHFATEPWKAAAKTKP</sequence>
<gene>
    <name evidence="6" type="primary">dmlR_4</name>
    <name evidence="6" type="ORF">HC248_01381</name>
</gene>
<keyword evidence="2" id="KW-0805">Transcription regulation</keyword>
<dbReference type="InterPro" id="IPR005119">
    <property type="entry name" value="LysR_subst-bd"/>
</dbReference>
<evidence type="ECO:0000256" key="2">
    <source>
        <dbReference type="ARBA" id="ARBA00023015"/>
    </source>
</evidence>
<reference evidence="6 7" key="1">
    <citation type="submission" date="2020-04" db="EMBL/GenBank/DDBJ databases">
        <title>Complete genome of a Psychrophilic, Marine, Gas Vacuolate Bacterium Polaromonas vacuolata KCTC 22033T.</title>
        <authorList>
            <person name="Hwang K."/>
            <person name="Kim K.M."/>
        </authorList>
    </citation>
    <scope>NUCLEOTIDE SEQUENCE [LARGE SCALE GENOMIC DNA]</scope>
    <source>
        <strain evidence="6 7">KCTC 22033</strain>
    </source>
</reference>
<evidence type="ECO:0000313" key="6">
    <source>
        <dbReference type="EMBL" id="QJC56097.1"/>
    </source>
</evidence>
<protein>
    <submittedName>
        <fullName evidence="6">HTH-type transcriptional regulator DmlR</fullName>
    </submittedName>
</protein>
<dbReference type="InterPro" id="IPR000847">
    <property type="entry name" value="LysR_HTH_N"/>
</dbReference>
<accession>A0A6H2H8J8</accession>